<organism evidence="1 2">
    <name type="scientific">Zea mays</name>
    <name type="common">Maize</name>
    <dbReference type="NCBI Taxonomy" id="4577"/>
    <lineage>
        <taxon>Eukaryota</taxon>
        <taxon>Viridiplantae</taxon>
        <taxon>Streptophyta</taxon>
        <taxon>Embryophyta</taxon>
        <taxon>Tracheophyta</taxon>
        <taxon>Spermatophyta</taxon>
        <taxon>Magnoliopsida</taxon>
        <taxon>Liliopsida</taxon>
        <taxon>Poales</taxon>
        <taxon>Poaceae</taxon>
        <taxon>PACMAD clade</taxon>
        <taxon>Panicoideae</taxon>
        <taxon>Andropogonodae</taxon>
        <taxon>Andropogoneae</taxon>
        <taxon>Tripsacinae</taxon>
        <taxon>Zea</taxon>
    </lineage>
</organism>
<reference evidence="1" key="2">
    <citation type="submission" date="2019-07" db="EMBL/GenBank/DDBJ databases">
        <authorList>
            <person name="Seetharam A."/>
            <person name="Woodhouse M."/>
            <person name="Cannon E."/>
        </authorList>
    </citation>
    <scope>NUCLEOTIDE SEQUENCE [LARGE SCALE GENOMIC DNA]</scope>
    <source>
        <strain evidence="1">cv. B73</strain>
    </source>
</reference>
<dbReference type="EnsemblPlants" id="Zm00001eb178750_T001">
    <property type="protein sequence ID" value="Zm00001eb178750_P001"/>
    <property type="gene ID" value="Zm00001eb178750"/>
</dbReference>
<protein>
    <submittedName>
        <fullName evidence="1">Uncharacterized protein</fullName>
    </submittedName>
</protein>
<sequence>MLCPQWQPQTMENTPVTTNSTLEKQIQEDFCQRAMSQDGTQQPFSSDWRLSNCTATSIDPALPKPAAGGFEQVTGNIHYLRQIKWLLLLFHAKTCTYPVGSCKFHGCVQNWGFLLFAKCVHKRQGIPCNGQLGVLPLPPRRRPFRSPLQHQLTRRGLLRQPGRCLPWPREEAAAVAQGVEPLGPDPPPV</sequence>
<keyword evidence="2" id="KW-1185">Reference proteome</keyword>
<proteinExistence type="predicted"/>
<dbReference type="Gramene" id="Zm00001eb178750_T001">
    <property type="protein sequence ID" value="Zm00001eb178750_P001"/>
    <property type="gene ID" value="Zm00001eb178750"/>
</dbReference>
<dbReference type="InParanoid" id="A0A804NQP6"/>
<reference evidence="1" key="3">
    <citation type="submission" date="2021-05" db="UniProtKB">
        <authorList>
            <consortium name="EnsemblPlants"/>
        </authorList>
    </citation>
    <scope>IDENTIFICATION</scope>
    <source>
        <strain evidence="1">cv. B73</strain>
    </source>
</reference>
<name>A0A804NQP6_MAIZE</name>
<dbReference type="AlphaFoldDB" id="A0A804NQP6"/>
<evidence type="ECO:0000313" key="2">
    <source>
        <dbReference type="Proteomes" id="UP000007305"/>
    </source>
</evidence>
<dbReference type="Proteomes" id="UP000007305">
    <property type="component" value="Chromosome 4"/>
</dbReference>
<accession>A0A804NQP6</accession>
<evidence type="ECO:0000313" key="1">
    <source>
        <dbReference type="EnsemblPlants" id="Zm00001eb178750_P001"/>
    </source>
</evidence>
<reference evidence="2" key="1">
    <citation type="journal article" date="2009" name="Science">
        <title>The B73 maize genome: complexity, diversity, and dynamics.</title>
        <authorList>
            <person name="Schnable P.S."/>
            <person name="Ware D."/>
            <person name="Fulton R.S."/>
            <person name="Stein J.C."/>
            <person name="Wei F."/>
            <person name="Pasternak S."/>
            <person name="Liang C."/>
            <person name="Zhang J."/>
            <person name="Fulton L."/>
            <person name="Graves T.A."/>
            <person name="Minx P."/>
            <person name="Reily A.D."/>
            <person name="Courtney L."/>
            <person name="Kruchowski S.S."/>
            <person name="Tomlinson C."/>
            <person name="Strong C."/>
            <person name="Delehaunty K."/>
            <person name="Fronick C."/>
            <person name="Courtney B."/>
            <person name="Rock S.M."/>
            <person name="Belter E."/>
            <person name="Du F."/>
            <person name="Kim K."/>
            <person name="Abbott R.M."/>
            <person name="Cotton M."/>
            <person name="Levy A."/>
            <person name="Marchetto P."/>
            <person name="Ochoa K."/>
            <person name="Jackson S.M."/>
            <person name="Gillam B."/>
            <person name="Chen W."/>
            <person name="Yan L."/>
            <person name="Higginbotham J."/>
            <person name="Cardenas M."/>
            <person name="Waligorski J."/>
            <person name="Applebaum E."/>
            <person name="Phelps L."/>
            <person name="Falcone J."/>
            <person name="Kanchi K."/>
            <person name="Thane T."/>
            <person name="Scimone A."/>
            <person name="Thane N."/>
            <person name="Henke J."/>
            <person name="Wang T."/>
            <person name="Ruppert J."/>
            <person name="Shah N."/>
            <person name="Rotter K."/>
            <person name="Hodges J."/>
            <person name="Ingenthron E."/>
            <person name="Cordes M."/>
            <person name="Kohlberg S."/>
            <person name="Sgro J."/>
            <person name="Delgado B."/>
            <person name="Mead K."/>
            <person name="Chinwalla A."/>
            <person name="Leonard S."/>
            <person name="Crouse K."/>
            <person name="Collura K."/>
            <person name="Kudrna D."/>
            <person name="Currie J."/>
            <person name="He R."/>
            <person name="Angelova A."/>
            <person name="Rajasekar S."/>
            <person name="Mueller T."/>
            <person name="Lomeli R."/>
            <person name="Scara G."/>
            <person name="Ko A."/>
            <person name="Delaney K."/>
            <person name="Wissotski M."/>
            <person name="Lopez G."/>
            <person name="Campos D."/>
            <person name="Braidotti M."/>
            <person name="Ashley E."/>
            <person name="Golser W."/>
            <person name="Kim H."/>
            <person name="Lee S."/>
            <person name="Lin J."/>
            <person name="Dujmic Z."/>
            <person name="Kim W."/>
            <person name="Talag J."/>
            <person name="Zuccolo A."/>
            <person name="Fan C."/>
            <person name="Sebastian A."/>
            <person name="Kramer M."/>
            <person name="Spiegel L."/>
            <person name="Nascimento L."/>
            <person name="Zutavern T."/>
            <person name="Miller B."/>
            <person name="Ambroise C."/>
            <person name="Muller S."/>
            <person name="Spooner W."/>
            <person name="Narechania A."/>
            <person name="Ren L."/>
            <person name="Wei S."/>
            <person name="Kumari S."/>
            <person name="Faga B."/>
            <person name="Levy M.J."/>
            <person name="McMahan L."/>
            <person name="Van Buren P."/>
            <person name="Vaughn M.W."/>
            <person name="Ying K."/>
            <person name="Yeh C.-T."/>
            <person name="Emrich S.J."/>
            <person name="Jia Y."/>
            <person name="Kalyanaraman A."/>
            <person name="Hsia A.-P."/>
            <person name="Barbazuk W.B."/>
            <person name="Baucom R.S."/>
            <person name="Brutnell T.P."/>
            <person name="Carpita N.C."/>
            <person name="Chaparro C."/>
            <person name="Chia J.-M."/>
            <person name="Deragon J.-M."/>
            <person name="Estill J.C."/>
            <person name="Fu Y."/>
            <person name="Jeddeloh J.A."/>
            <person name="Han Y."/>
            <person name="Lee H."/>
            <person name="Li P."/>
            <person name="Lisch D.R."/>
            <person name="Liu S."/>
            <person name="Liu Z."/>
            <person name="Nagel D.H."/>
            <person name="McCann M.C."/>
            <person name="SanMiguel P."/>
            <person name="Myers A.M."/>
            <person name="Nettleton D."/>
            <person name="Nguyen J."/>
            <person name="Penning B.W."/>
            <person name="Ponnala L."/>
            <person name="Schneider K.L."/>
            <person name="Schwartz D.C."/>
            <person name="Sharma A."/>
            <person name="Soderlund C."/>
            <person name="Springer N.M."/>
            <person name="Sun Q."/>
            <person name="Wang H."/>
            <person name="Waterman M."/>
            <person name="Westerman R."/>
            <person name="Wolfgruber T.K."/>
            <person name="Yang L."/>
            <person name="Yu Y."/>
            <person name="Zhang L."/>
            <person name="Zhou S."/>
            <person name="Zhu Q."/>
            <person name="Bennetzen J.L."/>
            <person name="Dawe R.K."/>
            <person name="Jiang J."/>
            <person name="Jiang N."/>
            <person name="Presting G.G."/>
            <person name="Wessler S.R."/>
            <person name="Aluru S."/>
            <person name="Martienssen R.A."/>
            <person name="Clifton S.W."/>
            <person name="McCombie W.R."/>
            <person name="Wing R.A."/>
            <person name="Wilson R.K."/>
        </authorList>
    </citation>
    <scope>NUCLEOTIDE SEQUENCE [LARGE SCALE GENOMIC DNA]</scope>
    <source>
        <strain evidence="2">cv. B73</strain>
    </source>
</reference>